<evidence type="ECO:0000313" key="10">
    <source>
        <dbReference type="Proteomes" id="UP001501666"/>
    </source>
</evidence>
<evidence type="ECO:0000256" key="5">
    <source>
        <dbReference type="ARBA" id="ARBA00022989"/>
    </source>
</evidence>
<reference evidence="9 10" key="1">
    <citation type="journal article" date="2019" name="Int. J. Syst. Evol. Microbiol.">
        <title>The Global Catalogue of Microorganisms (GCM) 10K type strain sequencing project: providing services to taxonomists for standard genome sequencing and annotation.</title>
        <authorList>
            <consortium name="The Broad Institute Genomics Platform"/>
            <consortium name="The Broad Institute Genome Sequencing Center for Infectious Disease"/>
            <person name="Wu L."/>
            <person name="Ma J."/>
        </authorList>
    </citation>
    <scope>NUCLEOTIDE SEQUENCE [LARGE SCALE GENOMIC DNA]</scope>
    <source>
        <strain evidence="9 10">JCM 6835</strain>
    </source>
</reference>
<evidence type="ECO:0000256" key="3">
    <source>
        <dbReference type="ARBA" id="ARBA00022475"/>
    </source>
</evidence>
<keyword evidence="5 7" id="KW-1133">Transmembrane helix</keyword>
<sequence length="231" mass="24525">MPHTRPAATLGELLHRPERNPMSHAILDLLNQVMSSPWLYLALFALALLDGFFPIVPAETSVITAGVFAASTGEPALWLVMVVAALGAFAGDHISYAIGGKAGRRLHGKKSYAWAQQALAERGGLLLVVARYIPGGRTAATLTMGAVRYPRRSFAFFDAIAAGSWAVYSALIGFFGGMAFENDPIKGLLLGLGIAVSITVLVEVVRWVRKRRSQGSHRALVAAAQGAQGDS</sequence>
<dbReference type="Pfam" id="PF09335">
    <property type="entry name" value="VTT_dom"/>
    <property type="match status" value="1"/>
</dbReference>
<evidence type="ECO:0000256" key="1">
    <source>
        <dbReference type="ARBA" id="ARBA00004651"/>
    </source>
</evidence>
<dbReference type="InterPro" id="IPR032816">
    <property type="entry name" value="VTT_dom"/>
</dbReference>
<keyword evidence="3 7" id="KW-1003">Cell membrane</keyword>
<name>A0ABN3SKJ5_9ACTN</name>
<evidence type="ECO:0000259" key="8">
    <source>
        <dbReference type="Pfam" id="PF09335"/>
    </source>
</evidence>
<accession>A0ABN3SKJ5</accession>
<evidence type="ECO:0000256" key="7">
    <source>
        <dbReference type="RuleBase" id="RU367016"/>
    </source>
</evidence>
<feature type="transmembrane region" description="Helical" evidence="7">
    <location>
        <begin position="76"/>
        <end position="99"/>
    </location>
</feature>
<feature type="transmembrane region" description="Helical" evidence="7">
    <location>
        <begin position="188"/>
        <end position="208"/>
    </location>
</feature>
<feature type="domain" description="VTT" evidence="8">
    <location>
        <begin position="56"/>
        <end position="173"/>
    </location>
</feature>
<feature type="transmembrane region" description="Helical" evidence="7">
    <location>
        <begin position="38"/>
        <end position="56"/>
    </location>
</feature>
<comment type="subcellular location">
    <subcellularLocation>
        <location evidence="1 7">Cell membrane</location>
        <topology evidence="1 7">Multi-pass membrane protein</topology>
    </subcellularLocation>
</comment>
<evidence type="ECO:0000313" key="9">
    <source>
        <dbReference type="EMBL" id="GAA2679177.1"/>
    </source>
</evidence>
<gene>
    <name evidence="9" type="ORF">GCM10010412_062720</name>
</gene>
<dbReference type="EMBL" id="BAAATE010000020">
    <property type="protein sequence ID" value="GAA2679177.1"/>
    <property type="molecule type" value="Genomic_DNA"/>
</dbReference>
<keyword evidence="6 7" id="KW-0472">Membrane</keyword>
<evidence type="ECO:0000256" key="6">
    <source>
        <dbReference type="ARBA" id="ARBA00023136"/>
    </source>
</evidence>
<dbReference type="Proteomes" id="UP001501666">
    <property type="component" value="Unassembled WGS sequence"/>
</dbReference>
<proteinExistence type="inferred from homology"/>
<dbReference type="InterPro" id="IPR032818">
    <property type="entry name" value="DedA-like"/>
</dbReference>
<dbReference type="PANTHER" id="PTHR30353:SF0">
    <property type="entry name" value="TRANSMEMBRANE PROTEIN"/>
    <property type="match status" value="1"/>
</dbReference>
<evidence type="ECO:0000256" key="2">
    <source>
        <dbReference type="ARBA" id="ARBA00010792"/>
    </source>
</evidence>
<keyword evidence="4 7" id="KW-0812">Transmembrane</keyword>
<comment type="caution">
    <text evidence="9">The sequence shown here is derived from an EMBL/GenBank/DDBJ whole genome shotgun (WGS) entry which is preliminary data.</text>
</comment>
<organism evidence="9 10">
    <name type="scientific">Nonomuraea recticatena</name>
    <dbReference type="NCBI Taxonomy" id="46178"/>
    <lineage>
        <taxon>Bacteria</taxon>
        <taxon>Bacillati</taxon>
        <taxon>Actinomycetota</taxon>
        <taxon>Actinomycetes</taxon>
        <taxon>Streptosporangiales</taxon>
        <taxon>Streptosporangiaceae</taxon>
        <taxon>Nonomuraea</taxon>
    </lineage>
</organism>
<dbReference type="PANTHER" id="PTHR30353">
    <property type="entry name" value="INNER MEMBRANE PROTEIN DEDA-RELATED"/>
    <property type="match status" value="1"/>
</dbReference>
<protein>
    <submittedName>
        <fullName evidence="9">VTT domain-containing protein</fullName>
    </submittedName>
</protein>
<feature type="transmembrane region" description="Helical" evidence="7">
    <location>
        <begin position="154"/>
        <end position="176"/>
    </location>
</feature>
<comment type="similarity">
    <text evidence="2 7">Belongs to the DedA family.</text>
</comment>
<evidence type="ECO:0000256" key="4">
    <source>
        <dbReference type="ARBA" id="ARBA00022692"/>
    </source>
</evidence>
<keyword evidence="10" id="KW-1185">Reference proteome</keyword>